<proteinExistence type="predicted"/>
<accession>A0ABD0PBR2</accession>
<gene>
    <name evidence="1" type="ORF">M9458_031695</name>
</gene>
<dbReference type="Proteomes" id="UP001529510">
    <property type="component" value="Unassembled WGS sequence"/>
</dbReference>
<dbReference type="EMBL" id="JAMKFB020000016">
    <property type="protein sequence ID" value="KAL0171384.1"/>
    <property type="molecule type" value="Genomic_DNA"/>
</dbReference>
<comment type="caution">
    <text evidence="1">The sequence shown here is derived from an EMBL/GenBank/DDBJ whole genome shotgun (WGS) entry which is preliminary data.</text>
</comment>
<keyword evidence="2" id="KW-1185">Reference proteome</keyword>
<organism evidence="1 2">
    <name type="scientific">Cirrhinus mrigala</name>
    <name type="common">Mrigala</name>
    <dbReference type="NCBI Taxonomy" id="683832"/>
    <lineage>
        <taxon>Eukaryota</taxon>
        <taxon>Metazoa</taxon>
        <taxon>Chordata</taxon>
        <taxon>Craniata</taxon>
        <taxon>Vertebrata</taxon>
        <taxon>Euteleostomi</taxon>
        <taxon>Actinopterygii</taxon>
        <taxon>Neopterygii</taxon>
        <taxon>Teleostei</taxon>
        <taxon>Ostariophysi</taxon>
        <taxon>Cypriniformes</taxon>
        <taxon>Cyprinidae</taxon>
        <taxon>Labeoninae</taxon>
        <taxon>Labeonini</taxon>
        <taxon>Cirrhinus</taxon>
    </lineage>
</organism>
<sequence>GADVAVPVCAGRLQPGAVLPPHSCSWQPVSQRGGGRARLGLFCASRQPHIQDGGDLPYGGAQFEERW</sequence>
<feature type="non-terminal residue" evidence="1">
    <location>
        <position position="1"/>
    </location>
</feature>
<name>A0ABD0PBR2_CIRMR</name>
<protein>
    <submittedName>
        <fullName evidence="1">Uncharacterized protein</fullName>
    </submittedName>
</protein>
<dbReference type="AlphaFoldDB" id="A0ABD0PBR2"/>
<evidence type="ECO:0000313" key="2">
    <source>
        <dbReference type="Proteomes" id="UP001529510"/>
    </source>
</evidence>
<evidence type="ECO:0000313" key="1">
    <source>
        <dbReference type="EMBL" id="KAL0171384.1"/>
    </source>
</evidence>
<reference evidence="1 2" key="1">
    <citation type="submission" date="2024-05" db="EMBL/GenBank/DDBJ databases">
        <title>Genome sequencing and assembly of Indian major carp, Cirrhinus mrigala (Hamilton, 1822).</title>
        <authorList>
            <person name="Mohindra V."/>
            <person name="Chowdhury L.M."/>
            <person name="Lal K."/>
            <person name="Jena J.K."/>
        </authorList>
    </citation>
    <scope>NUCLEOTIDE SEQUENCE [LARGE SCALE GENOMIC DNA]</scope>
    <source>
        <strain evidence="1">CM1030</strain>
        <tissue evidence="1">Blood</tissue>
    </source>
</reference>